<feature type="transmembrane region" description="Helical" evidence="6">
    <location>
        <begin position="452"/>
        <end position="485"/>
    </location>
</feature>
<protein>
    <recommendedName>
        <fullName evidence="7">Na+/H+ antiporter NhaC-like C-terminal domain-containing protein</fullName>
    </recommendedName>
</protein>
<evidence type="ECO:0000256" key="2">
    <source>
        <dbReference type="ARBA" id="ARBA00022475"/>
    </source>
</evidence>
<feature type="transmembrane region" description="Helical" evidence="6">
    <location>
        <begin position="326"/>
        <end position="343"/>
    </location>
</feature>
<dbReference type="PANTHER" id="PTHR43478:SF1">
    <property type="entry name" value="NA+_H+ ANTIPORTER NHAC-LIKE C-TERMINAL DOMAIN-CONTAINING PROTEIN"/>
    <property type="match status" value="1"/>
</dbReference>
<evidence type="ECO:0000256" key="3">
    <source>
        <dbReference type="ARBA" id="ARBA00022692"/>
    </source>
</evidence>
<comment type="caution">
    <text evidence="8">The sequence shown here is derived from an EMBL/GenBank/DDBJ whole genome shotgun (WGS) entry which is preliminary data.</text>
</comment>
<comment type="subcellular location">
    <subcellularLocation>
        <location evidence="1">Cell membrane</location>
        <topology evidence="1">Multi-pass membrane protein</topology>
    </subcellularLocation>
</comment>
<feature type="transmembrane region" description="Helical" evidence="6">
    <location>
        <begin position="12"/>
        <end position="36"/>
    </location>
</feature>
<keyword evidence="3 6" id="KW-0812">Transmembrane</keyword>
<feature type="transmembrane region" description="Helical" evidence="6">
    <location>
        <begin position="194"/>
        <end position="213"/>
    </location>
</feature>
<evidence type="ECO:0000313" key="9">
    <source>
        <dbReference type="Proteomes" id="UP000754644"/>
    </source>
</evidence>
<organism evidence="8 9">
    <name type="scientific">SAR86 cluster bacterium</name>
    <dbReference type="NCBI Taxonomy" id="2030880"/>
    <lineage>
        <taxon>Bacteria</taxon>
        <taxon>Pseudomonadati</taxon>
        <taxon>Pseudomonadota</taxon>
        <taxon>Gammaproteobacteria</taxon>
        <taxon>SAR86 cluster</taxon>
    </lineage>
</organism>
<keyword evidence="2" id="KW-1003">Cell membrane</keyword>
<evidence type="ECO:0000313" key="8">
    <source>
        <dbReference type="EMBL" id="NQV63869.1"/>
    </source>
</evidence>
<evidence type="ECO:0000256" key="1">
    <source>
        <dbReference type="ARBA" id="ARBA00004651"/>
    </source>
</evidence>
<dbReference type="Proteomes" id="UP000754644">
    <property type="component" value="Unassembled WGS sequence"/>
</dbReference>
<gene>
    <name evidence="8" type="ORF">HQ497_00770</name>
</gene>
<evidence type="ECO:0000259" key="7">
    <source>
        <dbReference type="Pfam" id="PF03553"/>
    </source>
</evidence>
<dbReference type="GO" id="GO:0005886">
    <property type="term" value="C:plasma membrane"/>
    <property type="evidence" value="ECO:0007669"/>
    <property type="project" value="UniProtKB-SubCell"/>
</dbReference>
<name>A0A973A6R0_9GAMM</name>
<feature type="domain" description="Na+/H+ antiporter NhaC-like C-terminal" evidence="7">
    <location>
        <begin position="157"/>
        <end position="467"/>
    </location>
</feature>
<keyword evidence="4 6" id="KW-1133">Transmembrane helix</keyword>
<dbReference type="EMBL" id="JABMOJ010000030">
    <property type="protein sequence ID" value="NQV63869.1"/>
    <property type="molecule type" value="Genomic_DNA"/>
</dbReference>
<feature type="transmembrane region" description="Helical" evidence="6">
    <location>
        <begin position="57"/>
        <end position="80"/>
    </location>
</feature>
<feature type="transmembrane region" description="Helical" evidence="6">
    <location>
        <begin position="111"/>
        <end position="132"/>
    </location>
</feature>
<feature type="transmembrane region" description="Helical" evidence="6">
    <location>
        <begin position="288"/>
        <end position="305"/>
    </location>
</feature>
<proteinExistence type="predicted"/>
<accession>A0A973A6R0</accession>
<sequence length="499" mass="53079">MPDYGLLSLLPPVLTVILAIWTRNILISLSLGVFVGSMILTSYNPFLATLDMIESRIFVQISVPSNIQIIFTMMAIGGFIKLLEVSGGAKAFARGITRFISNGVRAQFSTWVSGLLIFFTDSGNALIIGPLFRPIFAELKICREKLAYILDSTASPVCILMPFIGWGAYIMGLIEQAYGDAGLTEPALNVLLNVLPYQFYAIFTLAAVPFIIISGRDFGPMAKAQQKFQALEPVDNGQEEAAQASGDLQSTPLSLFIIPLGLLLGTIAVLLSYFALQDDLSSIHVRSTMTIAYVAAAVASAYLMHRFQQVSFDDSLGNFVKGAERMVFVVIILILAWSLSSVIKDLGTAQTLSALVGEDVSPAFLPAIVFVLGAVISIATGSSWGTFAILMTLAIPVAVAIGAPLYLTIGAVLSGGLFGDHTSPISDTTVLSSVGADCPHIDHVSTQFYYALLVGTVAFMTFIAAGVLGSMLVGVAGLAVLFAAIQIISRRFGYRAVIG</sequence>
<dbReference type="PANTHER" id="PTHR43478">
    <property type="entry name" value="NA+/H+ ANTIPORTER-RELATED"/>
    <property type="match status" value="1"/>
</dbReference>
<dbReference type="InterPro" id="IPR018461">
    <property type="entry name" value="Na/H_Antiport_NhaC-like_C"/>
</dbReference>
<feature type="transmembrane region" description="Helical" evidence="6">
    <location>
        <begin position="363"/>
        <end position="380"/>
    </location>
</feature>
<dbReference type="AlphaFoldDB" id="A0A973A6R0"/>
<evidence type="ECO:0000256" key="5">
    <source>
        <dbReference type="ARBA" id="ARBA00023136"/>
    </source>
</evidence>
<reference evidence="8" key="1">
    <citation type="submission" date="2020-05" db="EMBL/GenBank/DDBJ databases">
        <title>Sulfur intermediates as new biogeochemical hubs in an aquatic model microbial ecosystem.</title>
        <authorList>
            <person name="Vigneron A."/>
        </authorList>
    </citation>
    <scope>NUCLEOTIDE SEQUENCE</scope>
    <source>
        <strain evidence="8">Bin.250</strain>
    </source>
</reference>
<evidence type="ECO:0000256" key="6">
    <source>
        <dbReference type="SAM" id="Phobius"/>
    </source>
</evidence>
<feature type="transmembrane region" description="Helical" evidence="6">
    <location>
        <begin position="387"/>
        <end position="409"/>
    </location>
</feature>
<dbReference type="Pfam" id="PF03553">
    <property type="entry name" value="Na_H_antiporter"/>
    <property type="match status" value="1"/>
</dbReference>
<feature type="transmembrane region" description="Helical" evidence="6">
    <location>
        <begin position="153"/>
        <end position="174"/>
    </location>
</feature>
<feature type="transmembrane region" description="Helical" evidence="6">
    <location>
        <begin position="253"/>
        <end position="276"/>
    </location>
</feature>
<evidence type="ECO:0000256" key="4">
    <source>
        <dbReference type="ARBA" id="ARBA00022989"/>
    </source>
</evidence>
<keyword evidence="5 6" id="KW-0472">Membrane</keyword>